<evidence type="ECO:0000256" key="1">
    <source>
        <dbReference type="SAM" id="MobiDB-lite"/>
    </source>
</evidence>
<dbReference type="AlphaFoldDB" id="A0A4C1SI97"/>
<sequence>MNENMTVENINDGCPKRKKRGHTSENNKHLKHDEDTVPYTNLLKQRLNHPLLLRRIPSVNEIKPQKKKDFERILVSQFGNSWVEHPEIEWYKEIIQTASGPTDTIEIDEADERNDVDGCECLKLDIMEVVI</sequence>
<protein>
    <submittedName>
        <fullName evidence="2">Uncharacterized protein</fullName>
    </submittedName>
</protein>
<name>A0A4C1SI97_EUMVA</name>
<dbReference type="EMBL" id="BGZK01003468">
    <property type="protein sequence ID" value="GBP01616.1"/>
    <property type="molecule type" value="Genomic_DNA"/>
</dbReference>
<proteinExistence type="predicted"/>
<accession>A0A4C1SI97</accession>
<dbReference type="Proteomes" id="UP000299102">
    <property type="component" value="Unassembled WGS sequence"/>
</dbReference>
<evidence type="ECO:0000313" key="3">
    <source>
        <dbReference type="Proteomes" id="UP000299102"/>
    </source>
</evidence>
<dbReference type="OrthoDB" id="6779410at2759"/>
<feature type="region of interest" description="Disordered" evidence="1">
    <location>
        <begin position="1"/>
        <end position="35"/>
    </location>
</feature>
<evidence type="ECO:0000313" key="2">
    <source>
        <dbReference type="EMBL" id="GBP01616.1"/>
    </source>
</evidence>
<comment type="caution">
    <text evidence="2">The sequence shown here is derived from an EMBL/GenBank/DDBJ whole genome shotgun (WGS) entry which is preliminary data.</text>
</comment>
<keyword evidence="3" id="KW-1185">Reference proteome</keyword>
<gene>
    <name evidence="2" type="ORF">EVAR_101069_1</name>
</gene>
<feature type="compositionally biased region" description="Basic and acidic residues" evidence="1">
    <location>
        <begin position="22"/>
        <end position="35"/>
    </location>
</feature>
<reference evidence="2 3" key="1">
    <citation type="journal article" date="2019" name="Commun. Biol.">
        <title>The bagworm genome reveals a unique fibroin gene that provides high tensile strength.</title>
        <authorList>
            <person name="Kono N."/>
            <person name="Nakamura H."/>
            <person name="Ohtoshi R."/>
            <person name="Tomita M."/>
            <person name="Numata K."/>
            <person name="Arakawa K."/>
        </authorList>
    </citation>
    <scope>NUCLEOTIDE SEQUENCE [LARGE SCALE GENOMIC DNA]</scope>
</reference>
<organism evidence="2 3">
    <name type="scientific">Eumeta variegata</name>
    <name type="common">Bagworm moth</name>
    <name type="synonym">Eumeta japonica</name>
    <dbReference type="NCBI Taxonomy" id="151549"/>
    <lineage>
        <taxon>Eukaryota</taxon>
        <taxon>Metazoa</taxon>
        <taxon>Ecdysozoa</taxon>
        <taxon>Arthropoda</taxon>
        <taxon>Hexapoda</taxon>
        <taxon>Insecta</taxon>
        <taxon>Pterygota</taxon>
        <taxon>Neoptera</taxon>
        <taxon>Endopterygota</taxon>
        <taxon>Lepidoptera</taxon>
        <taxon>Glossata</taxon>
        <taxon>Ditrysia</taxon>
        <taxon>Tineoidea</taxon>
        <taxon>Psychidae</taxon>
        <taxon>Oiketicinae</taxon>
        <taxon>Eumeta</taxon>
    </lineage>
</organism>